<reference evidence="3 4" key="1">
    <citation type="submission" date="2017-11" db="EMBL/GenBank/DDBJ databases">
        <title>Comparitive Functional Genomics of Dry Heat Resistant strains isolated from the Viking Spacecraft.</title>
        <authorList>
            <person name="Seuylemezian A."/>
            <person name="Cooper K."/>
            <person name="Vaishampayan P."/>
        </authorList>
    </citation>
    <scope>NUCLEOTIDE SEQUENCE [LARGE SCALE GENOMIC DNA]</scope>
    <source>
        <strain evidence="3 4">V1-29</strain>
    </source>
</reference>
<dbReference type="InterPro" id="IPR013783">
    <property type="entry name" value="Ig-like_fold"/>
</dbReference>
<dbReference type="InterPro" id="IPR003961">
    <property type="entry name" value="FN3_dom"/>
</dbReference>
<comment type="caution">
    <text evidence="3">The sequence shown here is derived from an EMBL/GenBank/DDBJ whole genome shotgun (WGS) entry which is preliminary data.</text>
</comment>
<dbReference type="InterPro" id="IPR036116">
    <property type="entry name" value="FN3_sf"/>
</dbReference>
<dbReference type="Pfam" id="PF18058">
    <property type="entry name" value="SbsC_C"/>
    <property type="match status" value="1"/>
</dbReference>
<evidence type="ECO:0000259" key="1">
    <source>
        <dbReference type="Pfam" id="PF18058"/>
    </source>
</evidence>
<proteinExistence type="predicted"/>
<evidence type="ECO:0000313" key="3">
    <source>
        <dbReference type="EMBL" id="PLT31765.1"/>
    </source>
</evidence>
<evidence type="ECO:0008006" key="5">
    <source>
        <dbReference type="Google" id="ProtNLM"/>
    </source>
</evidence>
<dbReference type="Proteomes" id="UP000234748">
    <property type="component" value="Unassembled WGS sequence"/>
</dbReference>
<dbReference type="EMBL" id="PGUY01000002">
    <property type="protein sequence ID" value="PLT31765.1"/>
    <property type="molecule type" value="Genomic_DNA"/>
</dbReference>
<gene>
    <name evidence="3" type="ORF">CUU66_00975</name>
</gene>
<organism evidence="3 4">
    <name type="scientific">Peribacillus deserti</name>
    <dbReference type="NCBI Taxonomy" id="673318"/>
    <lineage>
        <taxon>Bacteria</taxon>
        <taxon>Bacillati</taxon>
        <taxon>Bacillota</taxon>
        <taxon>Bacilli</taxon>
        <taxon>Bacillales</taxon>
        <taxon>Bacillaceae</taxon>
        <taxon>Peribacillus</taxon>
    </lineage>
</organism>
<accession>A0A2N5MBS9</accession>
<evidence type="ECO:0000259" key="2">
    <source>
        <dbReference type="Pfam" id="PF18316"/>
    </source>
</evidence>
<dbReference type="SUPFAM" id="SSF49265">
    <property type="entry name" value="Fibronectin type III"/>
    <property type="match status" value="1"/>
</dbReference>
<feature type="domain" description="S-layer protein SbsC C-terminal" evidence="2">
    <location>
        <begin position="1195"/>
        <end position="1270"/>
    </location>
</feature>
<sequence>MRITLPEQKVMEFIVKMYHKIKKCGINKIWIYFPLGEGFGVLMSLKRKRFKTSKMILLTTAAVTGVVATIQPVSGEAALTSRANELTKKAETLAKSLKNEITYSNRAKKYPKSVFDYPNSKLLKDTEIALKNAKKAAASSKGKERQVLEARLNQNVKAVYDRAIKYRDAVKSGKTIEIKTKAVKYQLDKGVVDNSLSIKNKVLTDDLKKYSSAFTKVSEKAMRDGLIKFYQNPAKSIKDTADLALLISKEQTTFAAVLKAKNIDKSMYYFNRVGQLLADGKKTHKLKDGTKLYTNLNKKYSDLKATYNTFILQAASSTKGKPTLYGGSVNKVKTYDTLVIIAGKNKFVRLSNAVVNGNIVIKGDKTGSGTVYLENVKVNKVKGTGGSIIVEDVAEHSLYQNKVTAEELRITDTNGANIVSGSGTTINSVIVTEKAGSTGSINLEAQDKGNYGEIEIASTGSQKSEGTILKGNFSETTVSITGNGTEVTFASNSEVKEVNVTSAATLSAQLGASVQTVNLAAKTKGQDISLNGDLDDTLVKIANPNAKIHVGKNTEIKKVEKDENITDSIVIENQGNIKVADGVQVIGNPVQPTIPSTTDGVFTPPVIDNIAPIAYVVNDHPQKIFNFGENVIGQSNELGILYVVDSTESPNNKAALDELVLSGRARKAPVTAANTDVEIDVSGLPVKTYKLYSVDLTGNISIPSEELTIGPLEPTNLHIDSIDTNYSTEGSVKNIINWTASVTPGVIRYSIHRNTTNSIENSTHIGTTDFSHNSFEDTSAVPGTTYYYFVFADSGYSGKANPIGTRIDTAEDLSISNILLESGSIGEAGNKKITGLTSGRKYAVTTDGKTYGVQSNGTLGEANSAAEELSGTEITGLLNGRTYFVSEEQQSSDGNPPIINMDHFGVTNITDSSLDFKVKVNENAIVYYVLVPDSEVVPPPHFVKDGKNALNVTAYKHGSFPLSANTQNTSTINGLTAGTKYKLVLLVEDLFGNSTTLHVFSPTTLGNQNAPSIVRLAGGSLGIAGNQKISGLTVGKKYKIEVNGTTYGVQSDGYLGAPNSEPQTMGGDEIKGLINGVEYRVTEEVNVPTPSTAPTPSDIEITNYTTLNNPYDWMDIYEVPSGATVKVYDSAENGKLLATGTNNEDYSSTIQLKIQPELNSSNTHIYVSITEANKLESERIRKMVPVGFLGAIVSKGSVAGSTRVIADVAEGNRLMVKVSSSRIELPVPGDSVPDDAIPYTSGDNILGVDPENNHVLGYYEVDENNKVVNFGWYMLGTFEINNEG</sequence>
<protein>
    <recommendedName>
        <fullName evidence="5">SbsC C-terminal domain-containing protein</fullName>
    </recommendedName>
</protein>
<evidence type="ECO:0000313" key="4">
    <source>
        <dbReference type="Proteomes" id="UP000234748"/>
    </source>
</evidence>
<dbReference type="Pfam" id="PF18316">
    <property type="entry name" value="S-l_SbsC_C"/>
    <property type="match status" value="1"/>
</dbReference>
<dbReference type="CDD" id="cd00063">
    <property type="entry name" value="FN3"/>
    <property type="match status" value="1"/>
</dbReference>
<name>A0A2N5MBS9_9BACI</name>
<dbReference type="RefSeq" id="WP_101639813.1">
    <property type="nucleotide sequence ID" value="NZ_PGUY01000002.1"/>
</dbReference>
<dbReference type="InterPro" id="IPR040751">
    <property type="entry name" value="SbsC_C"/>
</dbReference>
<dbReference type="InterPro" id="IPR041378">
    <property type="entry name" value="S-layer_SbsC_C"/>
</dbReference>
<keyword evidence="4" id="KW-1185">Reference proteome</keyword>
<feature type="domain" description="SbsC C-terminal" evidence="1">
    <location>
        <begin position="99"/>
        <end position="235"/>
    </location>
</feature>
<dbReference type="OrthoDB" id="2943980at2"/>
<dbReference type="Gene3D" id="2.60.40.10">
    <property type="entry name" value="Immunoglobulins"/>
    <property type="match status" value="1"/>
</dbReference>